<evidence type="ECO:0000313" key="4">
    <source>
        <dbReference type="EMBL" id="TWG26855.1"/>
    </source>
</evidence>
<comment type="caution">
    <text evidence="4">The sequence shown here is derived from an EMBL/GenBank/DDBJ whole genome shotgun (WGS) entry which is preliminary data.</text>
</comment>
<dbReference type="PANTHER" id="PTHR45586">
    <property type="entry name" value="TPR REPEAT-CONTAINING PROTEIN PA4667"/>
    <property type="match status" value="1"/>
</dbReference>
<keyword evidence="2" id="KW-0802">TPR repeat</keyword>
<reference evidence="4 5" key="1">
    <citation type="submission" date="2019-06" db="EMBL/GenBank/DDBJ databases">
        <title>Sequencing the genomes of 1000 actinobacteria strains.</title>
        <authorList>
            <person name="Klenk H.-P."/>
        </authorList>
    </citation>
    <scope>NUCLEOTIDE SEQUENCE [LARGE SCALE GENOMIC DNA]</scope>
    <source>
        <strain evidence="4 5">DSM 43866</strain>
    </source>
</reference>
<dbReference type="InterPro" id="IPR019734">
    <property type="entry name" value="TPR_rpt"/>
</dbReference>
<dbReference type="Proteomes" id="UP000320239">
    <property type="component" value="Unassembled WGS sequence"/>
</dbReference>
<dbReference type="SUPFAM" id="SSF48452">
    <property type="entry name" value="TPR-like"/>
    <property type="match status" value="1"/>
</dbReference>
<keyword evidence="3" id="KW-0812">Transmembrane</keyword>
<dbReference type="OrthoDB" id="3284963at2"/>
<dbReference type="EMBL" id="VIWY01000001">
    <property type="protein sequence ID" value="TWG26855.1"/>
    <property type="molecule type" value="Genomic_DNA"/>
</dbReference>
<proteinExistence type="predicted"/>
<name>A0A561WSK4_ACTTI</name>
<dbReference type="Gene3D" id="1.25.40.10">
    <property type="entry name" value="Tetratricopeptide repeat domain"/>
    <property type="match status" value="2"/>
</dbReference>
<keyword evidence="3" id="KW-1133">Transmembrane helix</keyword>
<feature type="transmembrane region" description="Helical" evidence="3">
    <location>
        <begin position="230"/>
        <end position="249"/>
    </location>
</feature>
<protein>
    <submittedName>
        <fullName evidence="4">Tetratricopeptide repeat protein</fullName>
    </submittedName>
</protein>
<keyword evidence="1" id="KW-0677">Repeat</keyword>
<feature type="transmembrane region" description="Helical" evidence="3">
    <location>
        <begin position="255"/>
        <end position="275"/>
    </location>
</feature>
<organism evidence="4 5">
    <name type="scientific">Actinoplanes teichomyceticus</name>
    <dbReference type="NCBI Taxonomy" id="1867"/>
    <lineage>
        <taxon>Bacteria</taxon>
        <taxon>Bacillati</taxon>
        <taxon>Actinomycetota</taxon>
        <taxon>Actinomycetes</taxon>
        <taxon>Micromonosporales</taxon>
        <taxon>Micromonosporaceae</taxon>
        <taxon>Actinoplanes</taxon>
    </lineage>
</organism>
<feature type="transmembrane region" description="Helical" evidence="3">
    <location>
        <begin position="295"/>
        <end position="315"/>
    </location>
</feature>
<gene>
    <name evidence="4" type="ORF">FHX34_1011855</name>
</gene>
<dbReference type="SMART" id="SM00028">
    <property type="entry name" value="TPR"/>
    <property type="match status" value="4"/>
</dbReference>
<dbReference type="Pfam" id="PF14559">
    <property type="entry name" value="TPR_19"/>
    <property type="match status" value="1"/>
</dbReference>
<keyword evidence="5" id="KW-1185">Reference proteome</keyword>
<evidence type="ECO:0000256" key="1">
    <source>
        <dbReference type="ARBA" id="ARBA00022737"/>
    </source>
</evidence>
<dbReference type="InterPro" id="IPR011990">
    <property type="entry name" value="TPR-like_helical_dom_sf"/>
</dbReference>
<dbReference type="AlphaFoldDB" id="A0A561WSK4"/>
<evidence type="ECO:0000256" key="3">
    <source>
        <dbReference type="SAM" id="Phobius"/>
    </source>
</evidence>
<dbReference type="PANTHER" id="PTHR45586:SF1">
    <property type="entry name" value="LIPOPOLYSACCHARIDE ASSEMBLY PROTEIN B"/>
    <property type="match status" value="1"/>
</dbReference>
<keyword evidence="3" id="KW-0472">Membrane</keyword>
<dbReference type="InterPro" id="IPR051012">
    <property type="entry name" value="CellSynth/LPSAsmb/PSIAsmb"/>
</dbReference>
<accession>A0A561WSK4</accession>
<evidence type="ECO:0000313" key="5">
    <source>
        <dbReference type="Proteomes" id="UP000320239"/>
    </source>
</evidence>
<evidence type="ECO:0000256" key="2">
    <source>
        <dbReference type="ARBA" id="ARBA00022803"/>
    </source>
</evidence>
<dbReference type="RefSeq" id="WP_122976083.1">
    <property type="nucleotide sequence ID" value="NZ_BOMX01000123.1"/>
</dbReference>
<sequence>MTGPGTGQPVALARLQLQRGEPGAAADLLGPVLAAEPDHVTALVLMTHAQLALEKPDLAYEVATRAVRQAPGSAEALTALSRALTALGRHDEAITTAQAAVARQADNPYRHNRLAWALLEQGRRPVEAEHAAREAIRLDPDEADFRITYAMVMKQLHRPERARNALRDALRLQPEHAIARHELAAFDVVQRNPFALSRLARGMSGLVAALRADPRQDASRHLLDAALRQFLVYAAIIMVVFAYLGWRTASDSTGWARLLAAVAALAPAGYAGYFLARVDGVLRSYLRVVLIRQRAAGIAAVLTLALLLTATVAPAGWLPSLLGVASLAGLAVRLLTSMVPR</sequence>